<dbReference type="GO" id="GO:0006355">
    <property type="term" value="P:regulation of DNA-templated transcription"/>
    <property type="evidence" value="ECO:0007669"/>
    <property type="project" value="InterPro"/>
</dbReference>
<dbReference type="Pfam" id="PF00196">
    <property type="entry name" value="GerE"/>
    <property type="match status" value="1"/>
</dbReference>
<dbReference type="Pfam" id="PF25873">
    <property type="entry name" value="WHD_MalT"/>
    <property type="match status" value="1"/>
</dbReference>
<dbReference type="InterPro" id="IPR000792">
    <property type="entry name" value="Tscrpt_reg_LuxR_C"/>
</dbReference>
<keyword evidence="6" id="KW-1185">Reference proteome</keyword>
<keyword evidence="3" id="KW-0804">Transcription</keyword>
<dbReference type="InterPro" id="IPR016032">
    <property type="entry name" value="Sig_transdc_resp-reg_C-effctor"/>
</dbReference>
<evidence type="ECO:0000259" key="4">
    <source>
        <dbReference type="PROSITE" id="PS50043"/>
    </source>
</evidence>
<proteinExistence type="predicted"/>
<sequence>MKKTVPDVPYRLALKTMPPHSARQAVAPPRLLARLREAVEQPLVAVTSLAGFGKTSLLVQLRRELLAPGAAVAWLTIEASDDRSVVAPAVIASLITALGLELPTRAFNQVGQAGAELWAASELLVQMHELARPTWLLIDDLHQLADRDAIDFIYYLVTNAPPNFHVVVSSRTDPPFPVEELRAHGLYTQFVTEDLRLRLDDTVAFLRRRLGDEVDIETCARLHERTEGWPMALQIVTSAMARRSDIAGTVASLSGATGDVARYFSQFVLESLDERAVAMLVRASLLETLHPGLCAAFGDGVEAAEILARLEQQTGLVTSVDGGDVYRMHPLFREYLASLAAELPAGERTALHAKAAQWFAAHHMLEHAAEHAFLGGLRAEAMDWIEKRVRYLGVQGRIVEVLAWLDRLPPEEIARREGIQLTAAWACALCYRPQDAERLTDVILARPGVTPEVVLQANIVRSAAAIHCDDYQRARVCIDTYDPALGPLYCNTLSFIAIHSGFPERARYYQQISDGHGRVARSFYDSIYGAFAVGLSYLIEGQAKEAAAVFGAALERAETTTGWRSMPAAIHAAGLAAANWELGAEDEARALLANRLDLIEQAALPDAVILAYLTLARYESQKGSEGKAFDALNSLAAIGELRGQPRLVAASLGEQVRQHAIRNRLMSCRMLMNGLDAIVTDPGREDRGLEAELRLIRETAAARVALLEHDDSVACAGLDQAAEIAARLRRGRDQIALRIVRASSLRDDDEGPRLLAEALSLAESFGLVRVLADDWPAALDVLPELDRSGCGDAAGVSPAFIERVTERCRVGWVPKSAAPRTATGNQRPAQLSAREMEILAALAHGRTNKEIANILDVGPQTIKWHMRNLLAKLNAANRRHAVDRARLLGILD</sequence>
<dbReference type="Gene3D" id="3.40.50.300">
    <property type="entry name" value="P-loop containing nucleotide triphosphate hydrolases"/>
    <property type="match status" value="1"/>
</dbReference>
<dbReference type="SUPFAM" id="SSF52540">
    <property type="entry name" value="P-loop containing nucleoside triphosphate hydrolases"/>
    <property type="match status" value="1"/>
</dbReference>
<dbReference type="SUPFAM" id="SSF46894">
    <property type="entry name" value="C-terminal effector domain of the bipartite response regulators"/>
    <property type="match status" value="1"/>
</dbReference>
<keyword evidence="2" id="KW-0238">DNA-binding</keyword>
<protein>
    <submittedName>
        <fullName evidence="5">LuxR family transcriptional regulator, maltose regulon positive regulatory protein</fullName>
    </submittedName>
</protein>
<reference evidence="6" key="1">
    <citation type="submission" date="2017-01" db="EMBL/GenBank/DDBJ databases">
        <authorList>
            <person name="Varghese N."/>
            <person name="Submissions S."/>
        </authorList>
    </citation>
    <scope>NUCLEOTIDE SEQUENCE [LARGE SCALE GENOMIC DNA]</scope>
    <source>
        <strain evidence="6">ATCC 51758</strain>
    </source>
</reference>
<dbReference type="RefSeq" id="WP_076600616.1">
    <property type="nucleotide sequence ID" value="NZ_FTMD01000002.1"/>
</dbReference>
<dbReference type="PROSITE" id="PS50043">
    <property type="entry name" value="HTH_LUXR_2"/>
    <property type="match status" value="1"/>
</dbReference>
<evidence type="ECO:0000256" key="2">
    <source>
        <dbReference type="ARBA" id="ARBA00023125"/>
    </source>
</evidence>
<dbReference type="InterPro" id="IPR027417">
    <property type="entry name" value="P-loop_NTPase"/>
</dbReference>
<dbReference type="OrthoDB" id="134985at2"/>
<dbReference type="PANTHER" id="PTHR44688:SF16">
    <property type="entry name" value="DNA-BINDING TRANSCRIPTIONAL ACTIVATOR DEVR_DOSR"/>
    <property type="match status" value="1"/>
</dbReference>
<evidence type="ECO:0000313" key="5">
    <source>
        <dbReference type="EMBL" id="SIQ04573.1"/>
    </source>
</evidence>
<name>A0A1N6PJY6_9RHOO</name>
<dbReference type="CDD" id="cd06170">
    <property type="entry name" value="LuxR_C_like"/>
    <property type="match status" value="1"/>
</dbReference>
<dbReference type="PROSITE" id="PS00622">
    <property type="entry name" value="HTH_LUXR_1"/>
    <property type="match status" value="1"/>
</dbReference>
<dbReference type="InterPro" id="IPR011990">
    <property type="entry name" value="TPR-like_helical_dom_sf"/>
</dbReference>
<dbReference type="PRINTS" id="PR00038">
    <property type="entry name" value="HTHLUXR"/>
</dbReference>
<dbReference type="InterPro" id="IPR059106">
    <property type="entry name" value="WHD_MalT"/>
</dbReference>
<feature type="domain" description="HTH luxR-type" evidence="4">
    <location>
        <begin position="824"/>
        <end position="889"/>
    </location>
</feature>
<dbReference type="STRING" id="34027.SAMN05421829_10280"/>
<dbReference type="Proteomes" id="UP000186819">
    <property type="component" value="Unassembled WGS sequence"/>
</dbReference>
<dbReference type="Gene3D" id="1.10.10.10">
    <property type="entry name" value="Winged helix-like DNA-binding domain superfamily/Winged helix DNA-binding domain"/>
    <property type="match status" value="1"/>
</dbReference>
<accession>A0A1N6PJY6</accession>
<dbReference type="PANTHER" id="PTHR44688">
    <property type="entry name" value="DNA-BINDING TRANSCRIPTIONAL ACTIVATOR DEVR_DOSR"/>
    <property type="match status" value="1"/>
</dbReference>
<organism evidence="5 6">
    <name type="scientific">Aromatoleum tolulyticum</name>
    <dbReference type="NCBI Taxonomy" id="34027"/>
    <lineage>
        <taxon>Bacteria</taxon>
        <taxon>Pseudomonadati</taxon>
        <taxon>Pseudomonadota</taxon>
        <taxon>Betaproteobacteria</taxon>
        <taxon>Rhodocyclales</taxon>
        <taxon>Rhodocyclaceae</taxon>
        <taxon>Aromatoleum</taxon>
    </lineage>
</organism>
<dbReference type="SMART" id="SM00421">
    <property type="entry name" value="HTH_LUXR"/>
    <property type="match status" value="1"/>
</dbReference>
<keyword evidence="1" id="KW-0805">Transcription regulation</keyword>
<dbReference type="AlphaFoldDB" id="A0A1N6PJY6"/>
<dbReference type="GO" id="GO:0003677">
    <property type="term" value="F:DNA binding"/>
    <property type="evidence" value="ECO:0007669"/>
    <property type="project" value="UniProtKB-KW"/>
</dbReference>
<dbReference type="Gene3D" id="1.25.40.10">
    <property type="entry name" value="Tetratricopeptide repeat domain"/>
    <property type="match status" value="1"/>
</dbReference>
<evidence type="ECO:0000256" key="3">
    <source>
        <dbReference type="ARBA" id="ARBA00023163"/>
    </source>
</evidence>
<dbReference type="EMBL" id="FTMD01000002">
    <property type="protein sequence ID" value="SIQ04573.1"/>
    <property type="molecule type" value="Genomic_DNA"/>
</dbReference>
<evidence type="ECO:0000256" key="1">
    <source>
        <dbReference type="ARBA" id="ARBA00023015"/>
    </source>
</evidence>
<dbReference type="InterPro" id="IPR036388">
    <property type="entry name" value="WH-like_DNA-bd_sf"/>
</dbReference>
<gene>
    <name evidence="5" type="ORF">SAMN05421829_10280</name>
</gene>
<evidence type="ECO:0000313" key="6">
    <source>
        <dbReference type="Proteomes" id="UP000186819"/>
    </source>
</evidence>